<dbReference type="InterPro" id="IPR050228">
    <property type="entry name" value="Carboxylesterase_BioH"/>
</dbReference>
<dbReference type="EMBL" id="KZ857328">
    <property type="protein sequence ID" value="RDW27838.1"/>
    <property type="molecule type" value="Genomic_DNA"/>
</dbReference>
<reference evidence="2 4" key="2">
    <citation type="submission" date="2018-07" db="EMBL/GenBank/DDBJ databases">
        <title>Draft Genome Assemblies for Five Robust Yarrowia lipolytica Strains Exhibiting High Lipid Production and Pentose Sugar Utilization and Sugar Alcohol Secretion from Undetoxified Lignocellulosic Biomass Hydrolysates.</title>
        <authorList>
            <consortium name="DOE Joint Genome Institute"/>
            <person name="Walker C."/>
            <person name="Ryu S."/>
            <person name="Na H."/>
            <person name="Zane M."/>
            <person name="LaButti K."/>
            <person name="Lipzen A."/>
            <person name="Haridas S."/>
            <person name="Barry K."/>
            <person name="Grigoriev I.V."/>
            <person name="Quarterman J."/>
            <person name="Slininger P."/>
            <person name="Dien B."/>
            <person name="Trinh C.T."/>
        </authorList>
    </citation>
    <scope>NUCLEOTIDE SEQUENCE [LARGE SCALE GENOMIC DNA]</scope>
    <source>
        <strain evidence="2 4">YB392</strain>
    </source>
</reference>
<dbReference type="VEuPathDB" id="FungiDB:YALI0_E05907g"/>
<evidence type="ECO:0000313" key="4">
    <source>
        <dbReference type="Proteomes" id="UP000256601"/>
    </source>
</evidence>
<dbReference type="eggNOG" id="ENOG502QQ4M">
    <property type="taxonomic scope" value="Eukaryota"/>
</dbReference>
<gene>
    <name evidence="2" type="ORF">B0I71DRAFT_128573</name>
    <name evidence="1" type="ORF">YALI1_E07099g</name>
</gene>
<dbReference type="PANTHER" id="PTHR43194:SF2">
    <property type="entry name" value="PEROXISOMAL MEMBRANE PROTEIN LPX1"/>
    <property type="match status" value="1"/>
</dbReference>
<dbReference type="Proteomes" id="UP000256601">
    <property type="component" value="Unassembled WGS sequence"/>
</dbReference>
<dbReference type="KEGG" id="yli:2912337"/>
<dbReference type="GeneID" id="2912337"/>
<dbReference type="InterPro" id="IPR029058">
    <property type="entry name" value="AB_hydrolase_fold"/>
</dbReference>
<dbReference type="FunFam" id="3.40.50.1820:FF:000713">
    <property type="entry name" value="YALI0E05907p"/>
    <property type="match status" value="1"/>
</dbReference>
<reference evidence="1 3" key="1">
    <citation type="journal article" date="2016" name="PLoS ONE">
        <title>Sequence Assembly of Yarrowia lipolytica Strain W29/CLIB89 Shows Transposable Element Diversity.</title>
        <authorList>
            <person name="Magnan C."/>
            <person name="Yu J."/>
            <person name="Chang I."/>
            <person name="Jahn E."/>
            <person name="Kanomata Y."/>
            <person name="Wu J."/>
            <person name="Zeller M."/>
            <person name="Oakes M."/>
            <person name="Baldi P."/>
            <person name="Sandmeyer S."/>
        </authorList>
    </citation>
    <scope>NUCLEOTIDE SEQUENCE [LARGE SCALE GENOMIC DNA]</scope>
    <source>
        <strain evidence="1">CLIB89</strain>
        <strain evidence="3">CLIB89(W29)</strain>
    </source>
</reference>
<evidence type="ECO:0000313" key="2">
    <source>
        <dbReference type="EMBL" id="RDW27838.1"/>
    </source>
</evidence>
<dbReference type="Proteomes" id="UP000182444">
    <property type="component" value="Chromosome 1E"/>
</dbReference>
<dbReference type="PANTHER" id="PTHR43194">
    <property type="entry name" value="HYDROLASE ALPHA/BETA FOLD FAMILY"/>
    <property type="match status" value="1"/>
</dbReference>
<protein>
    <recommendedName>
        <fullName evidence="5">AB hydrolase-1 domain-containing protein</fullName>
    </recommendedName>
</protein>
<dbReference type="SUPFAM" id="SSF53474">
    <property type="entry name" value="alpha/beta-Hydrolases"/>
    <property type="match status" value="1"/>
</dbReference>
<evidence type="ECO:0000313" key="3">
    <source>
        <dbReference type="Proteomes" id="UP000182444"/>
    </source>
</evidence>
<sequence length="379" mass="43676">MAEEVIFKKTYVNCPAAYPRNHPTSTMHPDDRLIVQAAIYEPKELTKPLKGSPTLIFHAANGMPREALIPFFEDLYSLLKDNSIQLNGIIAFEAVNQCNSNIINEKFLGDTYEWNDGPRDLLSGLSYLRFGKHPLMMSGPLIGMGHSVGGNIVFSLAEQNPHYFCMVLGLEAMLLPDEARIDMRDSYAAQSYKRRDIWPDLETVKNKFAKNPAFKNWDPRAFGLYLKYGFRELPTHLYPNERGVTLSTDKHAETHLFVQRSKNPNAEVPFEREEPHEVFNDLLKIAVPKMFLCAQDSFIGIFEEYYPRIMKPGDEFLMVPGSHLVPYEQPKAIAEAFVPFIKKNYFQWVEDREKNIKTVRKRMIDQEFADLITNRDSKL</sequence>
<evidence type="ECO:0000313" key="1">
    <source>
        <dbReference type="EMBL" id="AOW05016.1"/>
    </source>
</evidence>
<dbReference type="AlphaFoldDB" id="A0A1D8NHA8"/>
<proteinExistence type="predicted"/>
<evidence type="ECO:0008006" key="5">
    <source>
        <dbReference type="Google" id="ProtNLM"/>
    </source>
</evidence>
<dbReference type="OMA" id="QGHFFAF"/>
<organism evidence="1 3">
    <name type="scientific">Yarrowia lipolytica</name>
    <name type="common">Candida lipolytica</name>
    <dbReference type="NCBI Taxonomy" id="4952"/>
    <lineage>
        <taxon>Eukaryota</taxon>
        <taxon>Fungi</taxon>
        <taxon>Dikarya</taxon>
        <taxon>Ascomycota</taxon>
        <taxon>Saccharomycotina</taxon>
        <taxon>Dipodascomycetes</taxon>
        <taxon>Dipodascales</taxon>
        <taxon>Dipodascales incertae sedis</taxon>
        <taxon>Yarrowia</taxon>
    </lineage>
</organism>
<dbReference type="VEuPathDB" id="FungiDB:YALI1_E07099g"/>
<dbReference type="Gene3D" id="3.40.50.1820">
    <property type="entry name" value="alpha/beta hydrolase"/>
    <property type="match status" value="1"/>
</dbReference>
<name>A0A1D8NHA8_YARLL</name>
<accession>A0A1D8NHA8</accession>
<dbReference type="EMBL" id="CP017557">
    <property type="protein sequence ID" value="AOW05016.1"/>
    <property type="molecule type" value="Genomic_DNA"/>
</dbReference>